<protein>
    <submittedName>
        <fullName evidence="1">Uncharacterized protein</fullName>
    </submittedName>
</protein>
<evidence type="ECO:0000313" key="2">
    <source>
        <dbReference type="Proteomes" id="UP001218218"/>
    </source>
</evidence>
<keyword evidence="2" id="KW-1185">Reference proteome</keyword>
<dbReference type="AlphaFoldDB" id="A0AAD6ZR70"/>
<dbReference type="EMBL" id="JARIHO010000032">
    <property type="protein sequence ID" value="KAJ7334933.1"/>
    <property type="molecule type" value="Genomic_DNA"/>
</dbReference>
<proteinExistence type="predicted"/>
<accession>A0AAD6ZR70</accession>
<comment type="caution">
    <text evidence="1">The sequence shown here is derived from an EMBL/GenBank/DDBJ whole genome shotgun (WGS) entry which is preliminary data.</text>
</comment>
<gene>
    <name evidence="1" type="ORF">DFH08DRAFT_707015</name>
</gene>
<evidence type="ECO:0000313" key="1">
    <source>
        <dbReference type="EMBL" id="KAJ7334933.1"/>
    </source>
</evidence>
<dbReference type="Proteomes" id="UP001218218">
    <property type="component" value="Unassembled WGS sequence"/>
</dbReference>
<organism evidence="1 2">
    <name type="scientific">Mycena albidolilacea</name>
    <dbReference type="NCBI Taxonomy" id="1033008"/>
    <lineage>
        <taxon>Eukaryota</taxon>
        <taxon>Fungi</taxon>
        <taxon>Dikarya</taxon>
        <taxon>Basidiomycota</taxon>
        <taxon>Agaricomycotina</taxon>
        <taxon>Agaricomycetes</taxon>
        <taxon>Agaricomycetidae</taxon>
        <taxon>Agaricales</taxon>
        <taxon>Marasmiineae</taxon>
        <taxon>Mycenaceae</taxon>
        <taxon>Mycena</taxon>
    </lineage>
</organism>
<reference evidence="1" key="1">
    <citation type="submission" date="2023-03" db="EMBL/GenBank/DDBJ databases">
        <title>Massive genome expansion in bonnet fungi (Mycena s.s.) driven by repeated elements and novel gene families across ecological guilds.</title>
        <authorList>
            <consortium name="Lawrence Berkeley National Laboratory"/>
            <person name="Harder C.B."/>
            <person name="Miyauchi S."/>
            <person name="Viragh M."/>
            <person name="Kuo A."/>
            <person name="Thoen E."/>
            <person name="Andreopoulos B."/>
            <person name="Lu D."/>
            <person name="Skrede I."/>
            <person name="Drula E."/>
            <person name="Henrissat B."/>
            <person name="Morin E."/>
            <person name="Kohler A."/>
            <person name="Barry K."/>
            <person name="LaButti K."/>
            <person name="Morin E."/>
            <person name="Salamov A."/>
            <person name="Lipzen A."/>
            <person name="Mereny Z."/>
            <person name="Hegedus B."/>
            <person name="Baldrian P."/>
            <person name="Stursova M."/>
            <person name="Weitz H."/>
            <person name="Taylor A."/>
            <person name="Grigoriev I.V."/>
            <person name="Nagy L.G."/>
            <person name="Martin F."/>
            <person name="Kauserud H."/>
        </authorList>
    </citation>
    <scope>NUCLEOTIDE SEQUENCE</scope>
    <source>
        <strain evidence="1">CBHHK002</strain>
    </source>
</reference>
<name>A0AAD6ZR70_9AGAR</name>
<sequence>MKSDLSVVRWARLRLPNGQIARSAWKETRRPLNKIRIARNVKVRTQQPVEVHFYFRAKIRDEVQAFTLADLYSQPDEEFLEESYHTVWSYGHGQGEHFAVVPVQNILAVVAMIPHSIAADADKRYRAPETTFFLVEKPGLDVIQLIGYKEEDTNND</sequence>